<name>A0A667I1E8_LYNCA</name>
<accession>A0A667I1E8</accession>
<keyword evidence="2" id="KW-1185">Reference proteome</keyword>
<organism evidence="1 2">
    <name type="scientific">Lynx canadensis</name>
    <name type="common">Canada lynx</name>
    <name type="synonym">Felis canadensis</name>
    <dbReference type="NCBI Taxonomy" id="61383"/>
    <lineage>
        <taxon>Eukaryota</taxon>
        <taxon>Metazoa</taxon>
        <taxon>Chordata</taxon>
        <taxon>Craniata</taxon>
        <taxon>Vertebrata</taxon>
        <taxon>Euteleostomi</taxon>
        <taxon>Mammalia</taxon>
        <taxon>Eutheria</taxon>
        <taxon>Laurasiatheria</taxon>
        <taxon>Carnivora</taxon>
        <taxon>Feliformia</taxon>
        <taxon>Felidae</taxon>
        <taxon>Felinae</taxon>
        <taxon>Lynx</taxon>
    </lineage>
</organism>
<dbReference type="Proteomes" id="UP000472241">
    <property type="component" value="Unplaced"/>
</dbReference>
<sequence length="57" mass="6905">MYDMNEYISIEEFAEGCKINARRMTTLERLKILMFPQLQKQMKEEDFFLSHVLTKSQ</sequence>
<dbReference type="AlphaFoldDB" id="A0A667I1E8"/>
<reference evidence="1" key="1">
    <citation type="submission" date="2025-08" db="UniProtKB">
        <authorList>
            <consortium name="Ensembl"/>
        </authorList>
    </citation>
    <scope>IDENTIFICATION</scope>
</reference>
<evidence type="ECO:0000313" key="2">
    <source>
        <dbReference type="Proteomes" id="UP000472241"/>
    </source>
</evidence>
<reference evidence="1" key="2">
    <citation type="submission" date="2025-09" db="UniProtKB">
        <authorList>
            <consortium name="Ensembl"/>
        </authorList>
    </citation>
    <scope>IDENTIFICATION</scope>
</reference>
<dbReference type="Ensembl" id="ENSLCNT00005019160.1">
    <property type="protein sequence ID" value="ENSLCNP00005017080.1"/>
    <property type="gene ID" value="ENSLCNG00005011237.1"/>
</dbReference>
<evidence type="ECO:0000313" key="1">
    <source>
        <dbReference type="Ensembl" id="ENSLCNP00005017080.1"/>
    </source>
</evidence>
<protein>
    <submittedName>
        <fullName evidence="1">Uncharacterized protein</fullName>
    </submittedName>
</protein>
<proteinExistence type="predicted"/>